<dbReference type="AlphaFoldDB" id="A0A1I7HEG9"/>
<dbReference type="OrthoDB" id="8564061at2"/>
<name>A0A1I7HEG9_9BURK</name>
<feature type="region of interest" description="Disordered" evidence="1">
    <location>
        <begin position="46"/>
        <end position="81"/>
    </location>
</feature>
<reference evidence="4 5" key="1">
    <citation type="submission" date="2016-10" db="EMBL/GenBank/DDBJ databases">
        <authorList>
            <person name="de Groot N.N."/>
        </authorList>
    </citation>
    <scope>NUCLEOTIDE SEQUENCE [LARGE SCALE GENOMIC DNA]</scope>
    <source>
        <strain evidence="4 5">R-24608</strain>
    </source>
</reference>
<proteinExistence type="predicted"/>
<keyword evidence="2" id="KW-0732">Signal</keyword>
<dbReference type="PROSITE" id="PS51257">
    <property type="entry name" value="PROKAR_LIPOPROTEIN"/>
    <property type="match status" value="1"/>
</dbReference>
<dbReference type="EMBL" id="FPBX01000010">
    <property type="protein sequence ID" value="SFU59087.1"/>
    <property type="molecule type" value="Genomic_DNA"/>
</dbReference>
<dbReference type="PANTHER" id="PTHR34606:SF15">
    <property type="entry name" value="BON DOMAIN-CONTAINING PROTEIN"/>
    <property type="match status" value="1"/>
</dbReference>
<dbReference type="Proteomes" id="UP000183656">
    <property type="component" value="Unassembled WGS sequence"/>
</dbReference>
<keyword evidence="5" id="KW-1185">Reference proteome</keyword>
<evidence type="ECO:0000313" key="4">
    <source>
        <dbReference type="EMBL" id="SFU59087.1"/>
    </source>
</evidence>
<dbReference type="SMART" id="SM00749">
    <property type="entry name" value="BON"/>
    <property type="match status" value="1"/>
</dbReference>
<dbReference type="STRING" id="343013.SAMN04489707_101042"/>
<evidence type="ECO:0000256" key="2">
    <source>
        <dbReference type="SAM" id="SignalP"/>
    </source>
</evidence>
<feature type="signal peptide" evidence="2">
    <location>
        <begin position="1"/>
        <end position="20"/>
    </location>
</feature>
<sequence>MNYRQPTQRMVSFLAISALALGLAACGKKDEEQTVGQKLDAAVAKTEQAAADAQRKAEQVAEDAQRKTEQAMETTSAKVEDGAAKAEAALKDAGDAAKEAAGKALGVADDAAITAQVAAGLAKDPELSALKINVDTKGGVVTLSGPAPTAQAKERATGIAKGVKGVGGVNNQLTVHAG</sequence>
<dbReference type="PROSITE" id="PS50914">
    <property type="entry name" value="BON"/>
    <property type="match status" value="1"/>
</dbReference>
<dbReference type="Pfam" id="PF04972">
    <property type="entry name" value="BON"/>
    <property type="match status" value="1"/>
</dbReference>
<organism evidence="4 5">
    <name type="scientific">Paenacidovorax caeni</name>
    <dbReference type="NCBI Taxonomy" id="343013"/>
    <lineage>
        <taxon>Bacteria</taxon>
        <taxon>Pseudomonadati</taxon>
        <taxon>Pseudomonadota</taxon>
        <taxon>Betaproteobacteria</taxon>
        <taxon>Burkholderiales</taxon>
        <taxon>Comamonadaceae</taxon>
        <taxon>Paenacidovorax</taxon>
    </lineage>
</organism>
<dbReference type="PANTHER" id="PTHR34606">
    <property type="entry name" value="BON DOMAIN-CONTAINING PROTEIN"/>
    <property type="match status" value="1"/>
</dbReference>
<protein>
    <submittedName>
        <fullName evidence="4">Osmotically-inducible protein OsmY, contains BON domain</fullName>
    </submittedName>
</protein>
<feature type="chain" id="PRO_5010206015" evidence="2">
    <location>
        <begin position="21"/>
        <end position="178"/>
    </location>
</feature>
<dbReference type="RefSeq" id="WP_054255040.1">
    <property type="nucleotide sequence ID" value="NZ_CYIG01000004.1"/>
</dbReference>
<feature type="domain" description="BON" evidence="3">
    <location>
        <begin position="109"/>
        <end position="177"/>
    </location>
</feature>
<evidence type="ECO:0000256" key="1">
    <source>
        <dbReference type="SAM" id="MobiDB-lite"/>
    </source>
</evidence>
<dbReference type="InterPro" id="IPR051686">
    <property type="entry name" value="Lipoprotein_DolP"/>
</dbReference>
<dbReference type="InterPro" id="IPR007055">
    <property type="entry name" value="BON_dom"/>
</dbReference>
<dbReference type="InterPro" id="IPR014004">
    <property type="entry name" value="Transpt-assoc_nodulatn_dom_bac"/>
</dbReference>
<dbReference type="Gene3D" id="3.30.1340.30">
    <property type="match status" value="1"/>
</dbReference>
<accession>A0A1I7HEG9</accession>
<evidence type="ECO:0000313" key="5">
    <source>
        <dbReference type="Proteomes" id="UP000183656"/>
    </source>
</evidence>
<feature type="compositionally biased region" description="Basic and acidic residues" evidence="1">
    <location>
        <begin position="53"/>
        <end position="70"/>
    </location>
</feature>
<gene>
    <name evidence="4" type="ORF">SAMN04489707_101042</name>
</gene>
<evidence type="ECO:0000259" key="3">
    <source>
        <dbReference type="PROSITE" id="PS50914"/>
    </source>
</evidence>